<dbReference type="EMBL" id="QNRK01000042">
    <property type="protein sequence ID" value="RBP03796.1"/>
    <property type="molecule type" value="Genomic_DNA"/>
</dbReference>
<comment type="caution">
    <text evidence="6">The sequence shown here is derived from an EMBL/GenBank/DDBJ whole genome shotgun (WGS) entry which is preliminary data.</text>
</comment>
<organism evidence="6 7">
    <name type="scientific">Roseiarcus fermentans</name>
    <dbReference type="NCBI Taxonomy" id="1473586"/>
    <lineage>
        <taxon>Bacteria</taxon>
        <taxon>Pseudomonadati</taxon>
        <taxon>Pseudomonadota</taxon>
        <taxon>Alphaproteobacteria</taxon>
        <taxon>Hyphomicrobiales</taxon>
        <taxon>Roseiarcaceae</taxon>
        <taxon>Roseiarcus</taxon>
    </lineage>
</organism>
<dbReference type="SUPFAM" id="SSF54001">
    <property type="entry name" value="Cysteine proteinases"/>
    <property type="match status" value="1"/>
</dbReference>
<sequence>MTEEEGRAAVVEAARAWLGTPYHHLGDIRGVGVDCAMLLVRVYVDLGLIEPFDPRPYSPDWMLHNGEERYLTLLLARSREIPRASVGPGDFILFRFGRCFSHGGIVTKTDPLTMVHAFMPARRVIEDEPERSELGIRLQTAKFASYWG</sequence>
<dbReference type="Proteomes" id="UP000253529">
    <property type="component" value="Unassembled WGS sequence"/>
</dbReference>
<proteinExistence type="inferred from homology"/>
<evidence type="ECO:0000256" key="1">
    <source>
        <dbReference type="ARBA" id="ARBA00007074"/>
    </source>
</evidence>
<dbReference type="GO" id="GO:0006508">
    <property type="term" value="P:proteolysis"/>
    <property type="evidence" value="ECO:0007669"/>
    <property type="project" value="UniProtKB-KW"/>
</dbReference>
<reference evidence="6 7" key="1">
    <citation type="submission" date="2018-06" db="EMBL/GenBank/DDBJ databases">
        <title>Genomic Encyclopedia of Type Strains, Phase IV (KMG-IV): sequencing the most valuable type-strain genomes for metagenomic binning, comparative biology and taxonomic classification.</title>
        <authorList>
            <person name="Goeker M."/>
        </authorList>
    </citation>
    <scope>NUCLEOTIDE SEQUENCE [LARGE SCALE GENOMIC DNA]</scope>
    <source>
        <strain evidence="6 7">DSM 24875</strain>
    </source>
</reference>
<dbReference type="GO" id="GO:0008234">
    <property type="term" value="F:cysteine-type peptidase activity"/>
    <property type="evidence" value="ECO:0007669"/>
    <property type="project" value="UniProtKB-KW"/>
</dbReference>
<keyword evidence="3" id="KW-0378">Hydrolase</keyword>
<keyword evidence="4" id="KW-0788">Thiol protease</keyword>
<dbReference type="OrthoDB" id="6058745at2"/>
<dbReference type="RefSeq" id="WP_113892563.1">
    <property type="nucleotide sequence ID" value="NZ_QNRK01000042.1"/>
</dbReference>
<name>A0A366EP93_9HYPH</name>
<evidence type="ECO:0000256" key="2">
    <source>
        <dbReference type="ARBA" id="ARBA00022670"/>
    </source>
</evidence>
<evidence type="ECO:0000259" key="5">
    <source>
        <dbReference type="PROSITE" id="PS51935"/>
    </source>
</evidence>
<evidence type="ECO:0000256" key="4">
    <source>
        <dbReference type="ARBA" id="ARBA00022807"/>
    </source>
</evidence>
<keyword evidence="2" id="KW-0645">Protease</keyword>
<comment type="similarity">
    <text evidence="1">Belongs to the peptidase C40 family.</text>
</comment>
<gene>
    <name evidence="6" type="ORF">DFR50_14244</name>
</gene>
<feature type="domain" description="NlpC/P60" evidence="5">
    <location>
        <begin position="4"/>
        <end position="148"/>
    </location>
</feature>
<dbReference type="InterPro" id="IPR000064">
    <property type="entry name" value="NLP_P60_dom"/>
</dbReference>
<accession>A0A366EP93</accession>
<dbReference type="PROSITE" id="PS51935">
    <property type="entry name" value="NLPC_P60"/>
    <property type="match status" value="1"/>
</dbReference>
<evidence type="ECO:0000313" key="6">
    <source>
        <dbReference type="EMBL" id="RBP03796.1"/>
    </source>
</evidence>
<dbReference type="Gene3D" id="3.90.1720.10">
    <property type="entry name" value="endopeptidase domain like (from Nostoc punctiforme)"/>
    <property type="match status" value="1"/>
</dbReference>
<protein>
    <recommendedName>
        <fullName evidence="5">NlpC/P60 domain-containing protein</fullName>
    </recommendedName>
</protein>
<dbReference type="AlphaFoldDB" id="A0A366EP93"/>
<evidence type="ECO:0000256" key="3">
    <source>
        <dbReference type="ARBA" id="ARBA00022801"/>
    </source>
</evidence>
<keyword evidence="7" id="KW-1185">Reference proteome</keyword>
<evidence type="ECO:0000313" key="7">
    <source>
        <dbReference type="Proteomes" id="UP000253529"/>
    </source>
</evidence>
<dbReference type="InterPro" id="IPR038765">
    <property type="entry name" value="Papain-like_cys_pep_sf"/>
</dbReference>